<dbReference type="InterPro" id="IPR024408">
    <property type="entry name" value="Muramidase"/>
</dbReference>
<evidence type="ECO:0000259" key="1">
    <source>
        <dbReference type="Pfam" id="PF11860"/>
    </source>
</evidence>
<organism evidence="3">
    <name type="scientific">Enterobacteria phage PR772</name>
    <dbReference type="NCBI Taxonomy" id="261665"/>
    <lineage>
        <taxon>Viruses</taxon>
        <taxon>Varidnaviria</taxon>
        <taxon>Bamfordvirae</taxon>
        <taxon>Preplasmiviricota</taxon>
        <taxon>Prepoliviricotina</taxon>
        <taxon>Tectiliviricetes</taxon>
        <taxon>Kalamavirales</taxon>
        <taxon>Tectiviridae</taxon>
        <taxon>Alphatectivirus</taxon>
        <taxon>Alphatectivirus PRD1</taxon>
    </lineage>
</organism>
<dbReference type="PIRSF" id="PIRSF001069">
    <property type="entry name" value="Lytic_enz_p15"/>
    <property type="match status" value="1"/>
</dbReference>
<name>Q6EDY3_9VIRU</name>
<reference evidence="2 3" key="1">
    <citation type="journal article" date="2004" name="Appl. Environ. Microbiol.">
        <title>Characterization of coliphage PR772 and evaluation of its use for virus filter performance testing.</title>
        <authorList>
            <person name="Lute S."/>
            <person name="Aranha H."/>
            <person name="Tremblay D."/>
            <person name="Liang D."/>
            <person name="Ackermann H.W."/>
            <person name="Chu B."/>
            <person name="Moineau S."/>
            <person name="Brorson K."/>
        </authorList>
    </citation>
    <scope>NUCLEOTIDE SEQUENCE</scope>
</reference>
<feature type="domain" description="N-acetylmuramidase" evidence="1">
    <location>
        <begin position="39"/>
        <end position="149"/>
    </location>
</feature>
<evidence type="ECO:0000313" key="3">
    <source>
        <dbReference type="Proteomes" id="UP000001050"/>
    </source>
</evidence>
<accession>Q6EDY3</accession>
<dbReference type="InterPro" id="IPR016284">
    <property type="entry name" value="Phage_PRD1_P15_lysozyme"/>
</dbReference>
<evidence type="ECO:0000313" key="2">
    <source>
        <dbReference type="EMBL" id="AAR99741.1"/>
    </source>
</evidence>
<protein>
    <submittedName>
        <fullName evidence="2">Muramidase</fullName>
    </submittedName>
</protein>
<dbReference type="Pfam" id="PF11860">
    <property type="entry name" value="Muramidase"/>
    <property type="match status" value="1"/>
</dbReference>
<dbReference type="GO" id="GO:0044659">
    <property type="term" value="P:viral release from host cell by cytolysis"/>
    <property type="evidence" value="ECO:0007669"/>
    <property type="project" value="InterPro"/>
</dbReference>
<dbReference type="EMBL" id="AY441783">
    <property type="protein sequence ID" value="AAR99741.1"/>
    <property type="molecule type" value="Genomic_DNA"/>
</dbReference>
<dbReference type="Proteomes" id="UP000001050">
    <property type="component" value="Segment"/>
</dbReference>
<proteinExistence type="predicted"/>
<sequence>MATCNLSSAQSKEHKMQYTLWDIISRVESNGNLKALRFEPEYYQRRMARGDWDNSIIQNIRAANKCSLGTARMIYCSSWGAVQIMGFNLYLNGAFNLSVAHFMENEAYQVNEFRRFLLKNGLTEYTPERLASDKAARVKFAKVYNGAESYADLILQACQFYGVK</sequence>